<proteinExistence type="predicted"/>
<accession>A0A9W7B3P7</accession>
<sequence>MNNNGPSYRSIAISVLPMVCRSNALANALVRSLIQLLLLSCVLNVYYFKPAQSLAFGPSVGPNSNSNGYSNVNFNKQPLTSGLQTSRLTPSSPSTTPLQRVLLHSKGTIQTFFSSYYNATTNIQIDSEEWVDGGRGEGEPPFVVNRRVTQSIVVNDKHVPYCYATSTIRVVDKGLYKNKGLAQMLTNKINRFELKEWGFDEEGRLWRNYVIGGEEVEAEVKEEFVKDCFDLLQGFNII</sequence>
<name>A0A9W7B3P7_9STRA</name>
<comment type="caution">
    <text evidence="1">The sequence shown here is derived from an EMBL/GenBank/DDBJ whole genome shotgun (WGS) entry which is preliminary data.</text>
</comment>
<organism evidence="1 2">
    <name type="scientific">Triparma strigata</name>
    <dbReference type="NCBI Taxonomy" id="1606541"/>
    <lineage>
        <taxon>Eukaryota</taxon>
        <taxon>Sar</taxon>
        <taxon>Stramenopiles</taxon>
        <taxon>Ochrophyta</taxon>
        <taxon>Bolidophyceae</taxon>
        <taxon>Parmales</taxon>
        <taxon>Triparmaceae</taxon>
        <taxon>Triparma</taxon>
    </lineage>
</organism>
<gene>
    <name evidence="1" type="ORF">TrST_g5589</name>
</gene>
<dbReference type="EMBL" id="BRXY01000258">
    <property type="protein sequence ID" value="GMH81541.1"/>
    <property type="molecule type" value="Genomic_DNA"/>
</dbReference>
<evidence type="ECO:0000313" key="2">
    <source>
        <dbReference type="Proteomes" id="UP001165085"/>
    </source>
</evidence>
<protein>
    <submittedName>
        <fullName evidence="1">Uncharacterized protein</fullName>
    </submittedName>
</protein>
<dbReference type="AlphaFoldDB" id="A0A9W7B3P7"/>
<dbReference type="OrthoDB" id="10516206at2759"/>
<dbReference type="Proteomes" id="UP001165085">
    <property type="component" value="Unassembled WGS sequence"/>
</dbReference>
<keyword evidence="2" id="KW-1185">Reference proteome</keyword>
<evidence type="ECO:0000313" key="1">
    <source>
        <dbReference type="EMBL" id="GMH81541.1"/>
    </source>
</evidence>
<reference evidence="2" key="1">
    <citation type="journal article" date="2023" name="Commun. Biol.">
        <title>Genome analysis of Parmales, the sister group of diatoms, reveals the evolutionary specialization of diatoms from phago-mixotrophs to photoautotrophs.</title>
        <authorList>
            <person name="Ban H."/>
            <person name="Sato S."/>
            <person name="Yoshikawa S."/>
            <person name="Yamada K."/>
            <person name="Nakamura Y."/>
            <person name="Ichinomiya M."/>
            <person name="Sato N."/>
            <person name="Blanc-Mathieu R."/>
            <person name="Endo H."/>
            <person name="Kuwata A."/>
            <person name="Ogata H."/>
        </authorList>
    </citation>
    <scope>NUCLEOTIDE SEQUENCE [LARGE SCALE GENOMIC DNA]</scope>
    <source>
        <strain evidence="2">NIES 3701</strain>
    </source>
</reference>